<proteinExistence type="predicted"/>
<keyword evidence="3" id="KW-1185">Reference proteome</keyword>
<protein>
    <submittedName>
        <fullName evidence="2">Uncharacterized protein</fullName>
    </submittedName>
</protein>
<dbReference type="EMBL" id="VOIH02000006">
    <property type="protein sequence ID" value="KAF3443579.1"/>
    <property type="molecule type" value="Genomic_DNA"/>
</dbReference>
<accession>A0A8K0H0S1</accession>
<name>A0A8K0H0S1_9ROSA</name>
<reference evidence="2" key="1">
    <citation type="submission" date="2020-03" db="EMBL/GenBank/DDBJ databases">
        <title>A high-quality chromosome-level genome assembly of a woody plant with both climbing and erect habits, Rhamnella rubrinervis.</title>
        <authorList>
            <person name="Lu Z."/>
            <person name="Yang Y."/>
            <person name="Zhu X."/>
            <person name="Sun Y."/>
        </authorList>
    </citation>
    <scope>NUCLEOTIDE SEQUENCE</scope>
    <source>
        <strain evidence="2">BYM</strain>
        <tissue evidence="2">Leaf</tissue>
    </source>
</reference>
<sequence>MATLHLYRSLRVEAALALVRDRAGRIRRFVDHWVVLGFRHVIKLWSYCFCELQLRITQFLNAIVCISAEWFTFQQARTFIRILNGLGKISQSELEILASLHSRPAGGIGVPLRIVDATLSATLATLLEFSGCRLKGLHSEKLLWKRRHMHRGHSVGRCRIIQKRVPPMPSDKSKDESKTITQIHKPKPPSSSQQLDTSRQFGRIFETPHEHPLLLGLNFMGSRFLLQMIAVSR</sequence>
<feature type="region of interest" description="Disordered" evidence="1">
    <location>
        <begin position="164"/>
        <end position="197"/>
    </location>
</feature>
<evidence type="ECO:0000256" key="1">
    <source>
        <dbReference type="SAM" id="MobiDB-lite"/>
    </source>
</evidence>
<dbReference type="Proteomes" id="UP000796880">
    <property type="component" value="Unassembled WGS sequence"/>
</dbReference>
<evidence type="ECO:0000313" key="2">
    <source>
        <dbReference type="EMBL" id="KAF3443579.1"/>
    </source>
</evidence>
<evidence type="ECO:0000313" key="3">
    <source>
        <dbReference type="Proteomes" id="UP000796880"/>
    </source>
</evidence>
<dbReference type="AlphaFoldDB" id="A0A8K0H0S1"/>
<comment type="caution">
    <text evidence="2">The sequence shown here is derived from an EMBL/GenBank/DDBJ whole genome shotgun (WGS) entry which is preliminary data.</text>
</comment>
<organism evidence="2 3">
    <name type="scientific">Rhamnella rubrinervis</name>
    <dbReference type="NCBI Taxonomy" id="2594499"/>
    <lineage>
        <taxon>Eukaryota</taxon>
        <taxon>Viridiplantae</taxon>
        <taxon>Streptophyta</taxon>
        <taxon>Embryophyta</taxon>
        <taxon>Tracheophyta</taxon>
        <taxon>Spermatophyta</taxon>
        <taxon>Magnoliopsida</taxon>
        <taxon>eudicotyledons</taxon>
        <taxon>Gunneridae</taxon>
        <taxon>Pentapetalae</taxon>
        <taxon>rosids</taxon>
        <taxon>fabids</taxon>
        <taxon>Rosales</taxon>
        <taxon>Rhamnaceae</taxon>
        <taxon>rhamnoid group</taxon>
        <taxon>Rhamneae</taxon>
        <taxon>Rhamnella</taxon>
    </lineage>
</organism>
<gene>
    <name evidence="2" type="ORF">FNV43_RR13266</name>
</gene>